<feature type="compositionally biased region" description="Polar residues" evidence="2">
    <location>
        <begin position="180"/>
        <end position="194"/>
    </location>
</feature>
<sequence>MASMPMQPMTAEQIHASRAEQRKQRLLEIEMEIAAEEAEALKMTEEQRQALLRPFATVKAEFTDLDGLRWTQSALYMLSPQSPQRRAPPHVPPNTPADVLSPKSYNNPGTAFNILTKADLDTISPDATIRPSFSSSSSLVDLGIPNGNANRHRDGSHSRSPIKGLFSTTSRPQLGMDTPSRLSTTDHVVNPSPLQTPCVLRCAVEMEDEGEADEDKGDSRVPVPPGLHITPAPTPYSSPDPAAATHTPQHLPMSPPSSPTKSLLDYTSTPLLSSASLQTDPTLISLPSTPSHQSTVVSPRSRLRSLLKDDYSSSTIRAPSSPTPTPTPPALDPGNTPAPSTPSSRRPSLYARPPSRLDLNFVQRYEDGEYDETPMPSPISSPCSDLH</sequence>
<accession>A0A9P5TGW2</accession>
<feature type="coiled-coil region" evidence="1">
    <location>
        <begin position="19"/>
        <end position="46"/>
    </location>
</feature>
<keyword evidence="1" id="KW-0175">Coiled coil</keyword>
<dbReference type="Proteomes" id="UP000724874">
    <property type="component" value="Unassembled WGS sequence"/>
</dbReference>
<dbReference type="EMBL" id="JADNYJ010000234">
    <property type="protein sequence ID" value="KAF8873538.1"/>
    <property type="molecule type" value="Genomic_DNA"/>
</dbReference>
<dbReference type="PRINTS" id="PR01217">
    <property type="entry name" value="PRICHEXTENSN"/>
</dbReference>
<proteinExistence type="predicted"/>
<dbReference type="AlphaFoldDB" id="A0A9P5TGW2"/>
<feature type="region of interest" description="Disordered" evidence="2">
    <location>
        <begin position="283"/>
        <end position="387"/>
    </location>
</feature>
<feature type="region of interest" description="Disordered" evidence="2">
    <location>
        <begin position="144"/>
        <end position="194"/>
    </location>
</feature>
<keyword evidence="4" id="KW-1185">Reference proteome</keyword>
<organism evidence="3 4">
    <name type="scientific">Gymnopilus junonius</name>
    <name type="common">Spectacular rustgill mushroom</name>
    <name type="synonym">Gymnopilus spectabilis subsp. junonius</name>
    <dbReference type="NCBI Taxonomy" id="109634"/>
    <lineage>
        <taxon>Eukaryota</taxon>
        <taxon>Fungi</taxon>
        <taxon>Dikarya</taxon>
        <taxon>Basidiomycota</taxon>
        <taxon>Agaricomycotina</taxon>
        <taxon>Agaricomycetes</taxon>
        <taxon>Agaricomycetidae</taxon>
        <taxon>Agaricales</taxon>
        <taxon>Agaricineae</taxon>
        <taxon>Hymenogastraceae</taxon>
        <taxon>Gymnopilus</taxon>
    </lineage>
</organism>
<feature type="compositionally biased region" description="Low complexity" evidence="2">
    <location>
        <begin position="337"/>
        <end position="348"/>
    </location>
</feature>
<evidence type="ECO:0000313" key="4">
    <source>
        <dbReference type="Proteomes" id="UP000724874"/>
    </source>
</evidence>
<evidence type="ECO:0000256" key="1">
    <source>
        <dbReference type="SAM" id="Coils"/>
    </source>
</evidence>
<evidence type="ECO:0000256" key="2">
    <source>
        <dbReference type="SAM" id="MobiDB-lite"/>
    </source>
</evidence>
<evidence type="ECO:0000313" key="3">
    <source>
        <dbReference type="EMBL" id="KAF8873538.1"/>
    </source>
</evidence>
<reference evidence="3" key="1">
    <citation type="submission" date="2020-11" db="EMBL/GenBank/DDBJ databases">
        <authorList>
            <consortium name="DOE Joint Genome Institute"/>
            <person name="Ahrendt S."/>
            <person name="Riley R."/>
            <person name="Andreopoulos W."/>
            <person name="LaButti K."/>
            <person name="Pangilinan J."/>
            <person name="Ruiz-duenas F.J."/>
            <person name="Barrasa J.M."/>
            <person name="Sanchez-Garcia M."/>
            <person name="Camarero S."/>
            <person name="Miyauchi S."/>
            <person name="Serrano A."/>
            <person name="Linde D."/>
            <person name="Babiker R."/>
            <person name="Drula E."/>
            <person name="Ayuso-Fernandez I."/>
            <person name="Pacheco R."/>
            <person name="Padilla G."/>
            <person name="Ferreira P."/>
            <person name="Barriuso J."/>
            <person name="Kellner H."/>
            <person name="Castanera R."/>
            <person name="Alfaro M."/>
            <person name="Ramirez L."/>
            <person name="Pisabarro A.G."/>
            <person name="Kuo A."/>
            <person name="Tritt A."/>
            <person name="Lipzen A."/>
            <person name="He G."/>
            <person name="Yan M."/>
            <person name="Ng V."/>
            <person name="Cullen D."/>
            <person name="Martin F."/>
            <person name="Rosso M.-N."/>
            <person name="Henrissat B."/>
            <person name="Hibbett D."/>
            <person name="Martinez A.T."/>
            <person name="Grigoriev I.V."/>
        </authorList>
    </citation>
    <scope>NUCLEOTIDE SEQUENCE</scope>
    <source>
        <strain evidence="3">AH 44721</strain>
    </source>
</reference>
<dbReference type="OrthoDB" id="2757916at2759"/>
<feature type="compositionally biased region" description="Pro residues" evidence="2">
    <location>
        <begin position="321"/>
        <end position="331"/>
    </location>
</feature>
<feature type="compositionally biased region" description="Acidic residues" evidence="2">
    <location>
        <begin position="207"/>
        <end position="216"/>
    </location>
</feature>
<feature type="compositionally biased region" description="Polar residues" evidence="2">
    <location>
        <begin position="378"/>
        <end position="387"/>
    </location>
</feature>
<name>A0A9P5TGW2_GYMJU</name>
<feature type="region of interest" description="Disordered" evidence="2">
    <location>
        <begin position="81"/>
        <end position="104"/>
    </location>
</feature>
<feature type="compositionally biased region" description="Polar residues" evidence="2">
    <location>
        <begin position="283"/>
        <end position="298"/>
    </location>
</feature>
<protein>
    <submittedName>
        <fullName evidence="3">Uncharacterized protein</fullName>
    </submittedName>
</protein>
<feature type="region of interest" description="Disordered" evidence="2">
    <location>
        <begin position="207"/>
        <end position="266"/>
    </location>
</feature>
<comment type="caution">
    <text evidence="3">The sequence shown here is derived from an EMBL/GenBank/DDBJ whole genome shotgun (WGS) entry which is preliminary data.</text>
</comment>
<gene>
    <name evidence="3" type="ORF">CPB84DRAFT_1853982</name>
</gene>